<dbReference type="InterPro" id="IPR013217">
    <property type="entry name" value="Methyltransf_12"/>
</dbReference>
<feature type="region of interest" description="Disordered" evidence="2">
    <location>
        <begin position="221"/>
        <end position="295"/>
    </location>
</feature>
<proteinExistence type="predicted"/>
<keyword evidence="5" id="KW-1185">Reference proteome</keyword>
<dbReference type="GeneID" id="29114990"/>
<dbReference type="Gene3D" id="3.40.50.150">
    <property type="entry name" value="Vaccinia Virus protein VP39"/>
    <property type="match status" value="1"/>
</dbReference>
<evidence type="ECO:0000313" key="5">
    <source>
        <dbReference type="Proteomes" id="UP000077248"/>
    </source>
</evidence>
<evidence type="ECO:0000256" key="2">
    <source>
        <dbReference type="SAM" id="MobiDB-lite"/>
    </source>
</evidence>
<feature type="compositionally biased region" description="Pro residues" evidence="2">
    <location>
        <begin position="285"/>
        <end position="295"/>
    </location>
</feature>
<accession>A0A177DYG0</accession>
<dbReference type="GO" id="GO:0008168">
    <property type="term" value="F:methyltransferase activity"/>
    <property type="evidence" value="ECO:0007669"/>
    <property type="project" value="UniProtKB-KW"/>
</dbReference>
<evidence type="ECO:0000256" key="1">
    <source>
        <dbReference type="ARBA" id="ARBA00022679"/>
    </source>
</evidence>
<keyword evidence="4" id="KW-0489">Methyltransferase</keyword>
<protein>
    <submittedName>
        <fullName evidence="4">S-adenosyl-L-methionine-dependent methyltransferase</fullName>
    </submittedName>
</protein>
<dbReference type="PANTHER" id="PTHR43861">
    <property type="entry name" value="TRANS-ACONITATE 2-METHYLTRANSFERASE-RELATED"/>
    <property type="match status" value="1"/>
</dbReference>
<keyword evidence="1 4" id="KW-0808">Transferase</keyword>
<name>A0A177DYG0_ALTAL</name>
<dbReference type="EMBL" id="KV441472">
    <property type="protein sequence ID" value="OAG23809.1"/>
    <property type="molecule type" value="Genomic_DNA"/>
</dbReference>
<dbReference type="RefSeq" id="XP_018389230.1">
    <property type="nucleotide sequence ID" value="XM_018529396.1"/>
</dbReference>
<reference evidence="4 5" key="1">
    <citation type="submission" date="2016-05" db="EMBL/GenBank/DDBJ databases">
        <title>Comparative analysis of secretome profiles of manganese(II)-oxidizing ascomycete fungi.</title>
        <authorList>
            <consortium name="DOE Joint Genome Institute"/>
            <person name="Zeiner C.A."/>
            <person name="Purvine S.O."/>
            <person name="Zink E.M."/>
            <person name="Wu S."/>
            <person name="Pasa-Tolic L."/>
            <person name="Chaput D.L."/>
            <person name="Haridas S."/>
            <person name="Grigoriev I.V."/>
            <person name="Santelli C.M."/>
            <person name="Hansel C.M."/>
        </authorList>
    </citation>
    <scope>NUCLEOTIDE SEQUENCE [LARGE SCALE GENOMIC DNA]</scope>
    <source>
        <strain evidence="4 5">SRC1lrK2f</strain>
    </source>
</reference>
<dbReference type="Proteomes" id="UP000077248">
    <property type="component" value="Unassembled WGS sequence"/>
</dbReference>
<organism evidence="4 5">
    <name type="scientific">Alternaria alternata</name>
    <name type="common">Alternaria rot fungus</name>
    <name type="synonym">Torula alternata</name>
    <dbReference type="NCBI Taxonomy" id="5599"/>
    <lineage>
        <taxon>Eukaryota</taxon>
        <taxon>Fungi</taxon>
        <taxon>Dikarya</taxon>
        <taxon>Ascomycota</taxon>
        <taxon>Pezizomycotina</taxon>
        <taxon>Dothideomycetes</taxon>
        <taxon>Pleosporomycetidae</taxon>
        <taxon>Pleosporales</taxon>
        <taxon>Pleosporineae</taxon>
        <taxon>Pleosporaceae</taxon>
        <taxon>Alternaria</taxon>
        <taxon>Alternaria sect. Alternaria</taxon>
        <taxon>Alternaria alternata complex</taxon>
    </lineage>
</organism>
<dbReference type="InterPro" id="IPR029063">
    <property type="entry name" value="SAM-dependent_MTases_sf"/>
</dbReference>
<sequence length="295" mass="32318">MTSLLQEPDIGQVSDWFEERPINKANRQKLAQMIRDRVLFAGIDWAKLPGSIEVGREVRMLDYACGPGFLSNIFGPYVSSIHAVDASSAMIERYRNSMNEFGPGREKVAAIVGNLLSEPPEPALLADEEYQNFDLITVGSALHHFPSAEDAVRLLGGRLKPGGVLFIQDLYSHLSSEAVQQSGQVKPPQYKEGDMKKHMEKAGLGDFKFEILQENLKIELPSEEGHDAGLPAPSKPSPRKLFDPFTPKRTYTPTHTEDAIPLAIDSEARQKTLAPASFIADASAPPAPGTPPPPH</sequence>
<dbReference type="VEuPathDB" id="FungiDB:CC77DRAFT_1084199"/>
<dbReference type="GO" id="GO:0032259">
    <property type="term" value="P:methylation"/>
    <property type="evidence" value="ECO:0007669"/>
    <property type="project" value="UniProtKB-KW"/>
</dbReference>
<dbReference type="SUPFAM" id="SSF53335">
    <property type="entry name" value="S-adenosyl-L-methionine-dependent methyltransferases"/>
    <property type="match status" value="1"/>
</dbReference>
<dbReference type="AlphaFoldDB" id="A0A177DYG0"/>
<dbReference type="Pfam" id="PF08242">
    <property type="entry name" value="Methyltransf_12"/>
    <property type="match status" value="1"/>
</dbReference>
<dbReference type="PANTHER" id="PTHR43861:SF3">
    <property type="entry name" value="PUTATIVE (AFU_ORTHOLOGUE AFUA_2G14390)-RELATED"/>
    <property type="match status" value="1"/>
</dbReference>
<dbReference type="KEGG" id="aalt:CC77DRAFT_1084199"/>
<dbReference type="STRING" id="5599.A0A177DYG0"/>
<evidence type="ECO:0000259" key="3">
    <source>
        <dbReference type="Pfam" id="PF08242"/>
    </source>
</evidence>
<gene>
    <name evidence="4" type="ORF">CC77DRAFT_1084199</name>
</gene>
<feature type="domain" description="Methyltransferase type 12" evidence="3">
    <location>
        <begin position="61"/>
        <end position="165"/>
    </location>
</feature>
<dbReference type="CDD" id="cd02440">
    <property type="entry name" value="AdoMet_MTases"/>
    <property type="match status" value="1"/>
</dbReference>
<evidence type="ECO:0000313" key="4">
    <source>
        <dbReference type="EMBL" id="OAG23809.1"/>
    </source>
</evidence>